<gene>
    <name evidence="2" type="primary">kduD_29</name>
    <name evidence="2" type="ORF">SDC9_151792</name>
</gene>
<name>A0A645ERB1_9ZZZZ</name>
<dbReference type="AlphaFoldDB" id="A0A645ERB1"/>
<dbReference type="GO" id="GO:0032787">
    <property type="term" value="P:monocarboxylic acid metabolic process"/>
    <property type="evidence" value="ECO:0007669"/>
    <property type="project" value="UniProtKB-ARBA"/>
</dbReference>
<protein>
    <submittedName>
        <fullName evidence="2">2-dehydro-3-deoxy-D-gluconate 5-dehydrogenase</fullName>
        <ecNumber evidence="2">1.1.1.127</ecNumber>
    </submittedName>
</protein>
<dbReference type="FunFam" id="3.40.50.720:FF:000084">
    <property type="entry name" value="Short-chain dehydrogenase reductase"/>
    <property type="match status" value="1"/>
</dbReference>
<dbReference type="PRINTS" id="PR00080">
    <property type="entry name" value="SDRFAMILY"/>
</dbReference>
<comment type="similarity">
    <text evidence="1">Belongs to the short-chain dehydrogenases/reductases (SDR) family.</text>
</comment>
<evidence type="ECO:0000256" key="1">
    <source>
        <dbReference type="ARBA" id="ARBA00006484"/>
    </source>
</evidence>
<dbReference type="SUPFAM" id="SSF51735">
    <property type="entry name" value="NAD(P)-binding Rossmann-fold domains"/>
    <property type="match status" value="1"/>
</dbReference>
<dbReference type="Gene3D" id="3.40.50.720">
    <property type="entry name" value="NAD(P)-binding Rossmann-like Domain"/>
    <property type="match status" value="1"/>
</dbReference>
<dbReference type="PANTHER" id="PTHR42879:SF2">
    <property type="entry name" value="3-OXOACYL-[ACYL-CARRIER-PROTEIN] REDUCTASE FABG"/>
    <property type="match status" value="1"/>
</dbReference>
<dbReference type="EMBL" id="VSSQ01050462">
    <property type="protein sequence ID" value="MPN04551.1"/>
    <property type="molecule type" value="Genomic_DNA"/>
</dbReference>
<evidence type="ECO:0000313" key="2">
    <source>
        <dbReference type="EMBL" id="MPN04551.1"/>
    </source>
</evidence>
<accession>A0A645ERB1</accession>
<dbReference type="PANTHER" id="PTHR42879">
    <property type="entry name" value="3-OXOACYL-(ACYL-CARRIER-PROTEIN) REDUCTASE"/>
    <property type="match status" value="1"/>
</dbReference>
<sequence length="258" mass="27684">MAFENRSFDLTGKTAVVLGGTRGIGRGISLTLADHGADVVPASRNIENAKKVVQEIEALGRKSMLVSIDSSDEAQLIKLRDAVLNAFGHIDILVNSQGVERRGYIKDYTLEDWRTVMSVNLDSVFMATKVFGNVMIAQHSGKIINIASMSSFVGLIEAPAYTASKGGVLQFTKAAALEFAPYNVQVNGIAPGWFKTELTQPVQDNKDLFEMIKKKIPAGDWGDVEDIGACAVYLASNASDYVTGATIPVDGGFLYNGA</sequence>
<dbReference type="GO" id="GO:0047001">
    <property type="term" value="F:2-dehydro-3-deoxy-D-gluconate 5-dehydrogenase activity"/>
    <property type="evidence" value="ECO:0007669"/>
    <property type="project" value="UniProtKB-EC"/>
</dbReference>
<organism evidence="2">
    <name type="scientific">bioreactor metagenome</name>
    <dbReference type="NCBI Taxonomy" id="1076179"/>
    <lineage>
        <taxon>unclassified sequences</taxon>
        <taxon>metagenomes</taxon>
        <taxon>ecological metagenomes</taxon>
    </lineage>
</organism>
<comment type="caution">
    <text evidence="2">The sequence shown here is derived from an EMBL/GenBank/DDBJ whole genome shotgun (WGS) entry which is preliminary data.</text>
</comment>
<dbReference type="PROSITE" id="PS00061">
    <property type="entry name" value="ADH_SHORT"/>
    <property type="match status" value="1"/>
</dbReference>
<dbReference type="InterPro" id="IPR036291">
    <property type="entry name" value="NAD(P)-bd_dom_sf"/>
</dbReference>
<dbReference type="InterPro" id="IPR002347">
    <property type="entry name" value="SDR_fam"/>
</dbReference>
<keyword evidence="2" id="KW-0560">Oxidoreductase</keyword>
<dbReference type="Pfam" id="PF13561">
    <property type="entry name" value="adh_short_C2"/>
    <property type="match status" value="1"/>
</dbReference>
<reference evidence="2" key="1">
    <citation type="submission" date="2019-08" db="EMBL/GenBank/DDBJ databases">
        <authorList>
            <person name="Kucharzyk K."/>
            <person name="Murdoch R.W."/>
            <person name="Higgins S."/>
            <person name="Loffler F."/>
        </authorList>
    </citation>
    <scope>NUCLEOTIDE SEQUENCE</scope>
</reference>
<dbReference type="PRINTS" id="PR00081">
    <property type="entry name" value="GDHRDH"/>
</dbReference>
<dbReference type="InterPro" id="IPR020904">
    <property type="entry name" value="Sc_DH/Rdtase_CS"/>
</dbReference>
<proteinExistence type="inferred from homology"/>
<dbReference type="InterPro" id="IPR050259">
    <property type="entry name" value="SDR"/>
</dbReference>
<dbReference type="EC" id="1.1.1.127" evidence="2"/>